<dbReference type="OrthoDB" id="1749636at2759"/>
<dbReference type="AlphaFoldDB" id="A0A5C7HKE5"/>
<organism evidence="1 2">
    <name type="scientific">Acer yangbiense</name>
    <dbReference type="NCBI Taxonomy" id="1000413"/>
    <lineage>
        <taxon>Eukaryota</taxon>
        <taxon>Viridiplantae</taxon>
        <taxon>Streptophyta</taxon>
        <taxon>Embryophyta</taxon>
        <taxon>Tracheophyta</taxon>
        <taxon>Spermatophyta</taxon>
        <taxon>Magnoliopsida</taxon>
        <taxon>eudicotyledons</taxon>
        <taxon>Gunneridae</taxon>
        <taxon>Pentapetalae</taxon>
        <taxon>rosids</taxon>
        <taxon>malvids</taxon>
        <taxon>Sapindales</taxon>
        <taxon>Sapindaceae</taxon>
        <taxon>Hippocastanoideae</taxon>
        <taxon>Acereae</taxon>
        <taxon>Acer</taxon>
    </lineage>
</organism>
<evidence type="ECO:0008006" key="3">
    <source>
        <dbReference type="Google" id="ProtNLM"/>
    </source>
</evidence>
<proteinExistence type="predicted"/>
<reference evidence="2" key="1">
    <citation type="journal article" date="2019" name="Gigascience">
        <title>De novo genome assembly of the endangered Acer yangbiense, a plant species with extremely small populations endemic to Yunnan Province, China.</title>
        <authorList>
            <person name="Yang J."/>
            <person name="Wariss H.M."/>
            <person name="Tao L."/>
            <person name="Zhang R."/>
            <person name="Yun Q."/>
            <person name="Hollingsworth P."/>
            <person name="Dao Z."/>
            <person name="Luo G."/>
            <person name="Guo H."/>
            <person name="Ma Y."/>
            <person name="Sun W."/>
        </authorList>
    </citation>
    <scope>NUCLEOTIDE SEQUENCE [LARGE SCALE GENOMIC DNA]</scope>
    <source>
        <strain evidence="2">cv. Malutang</strain>
    </source>
</reference>
<dbReference type="Pfam" id="PF14223">
    <property type="entry name" value="Retrotran_gag_2"/>
    <property type="match status" value="1"/>
</dbReference>
<evidence type="ECO:0000313" key="1">
    <source>
        <dbReference type="EMBL" id="TXG57289.1"/>
    </source>
</evidence>
<comment type="caution">
    <text evidence="1">The sequence shown here is derived from an EMBL/GenBank/DDBJ whole genome shotgun (WGS) entry which is preliminary data.</text>
</comment>
<dbReference type="PANTHER" id="PTHR47481">
    <property type="match status" value="1"/>
</dbReference>
<sequence length="208" mass="23272">MSGEISTSSLNTSQNHVILNPSSISLNPDLISNNAAAQLPLKLTSQNYLSWHAQFYTLLYGYDLIRYLDSSFPCPLATIHQNNQKVPNPDYRSWKRQDSLLIHVVLALVSKQIVSLVVTATTTHEAWNCLTCLYANKSHSRIKHLKERLSITSKGTKMVAEYMQTFKGIVDELSIIGAALPNDDLTIHVLNGLGFDYKENVVVVRAKE</sequence>
<dbReference type="EMBL" id="VAHF01000008">
    <property type="protein sequence ID" value="TXG57289.1"/>
    <property type="molecule type" value="Genomic_DNA"/>
</dbReference>
<dbReference type="Proteomes" id="UP000323000">
    <property type="component" value="Chromosome 8"/>
</dbReference>
<protein>
    <recommendedName>
        <fullName evidence="3">Retrotransposon Copia-like N-terminal domain-containing protein</fullName>
    </recommendedName>
</protein>
<keyword evidence="2" id="KW-1185">Reference proteome</keyword>
<dbReference type="PANTHER" id="PTHR47481:SF22">
    <property type="entry name" value="RETROTRANSPOSON GAG DOMAIN-CONTAINING PROTEIN"/>
    <property type="match status" value="1"/>
</dbReference>
<gene>
    <name evidence="1" type="ORF">EZV62_018602</name>
</gene>
<accession>A0A5C7HKE5</accession>
<evidence type="ECO:0000313" key="2">
    <source>
        <dbReference type="Proteomes" id="UP000323000"/>
    </source>
</evidence>
<name>A0A5C7HKE5_9ROSI</name>